<keyword evidence="7" id="KW-1185">Reference proteome</keyword>
<organism evidence="6 7">
    <name type="scientific">Leptospira fletcheri</name>
    <dbReference type="NCBI Taxonomy" id="2484981"/>
    <lineage>
        <taxon>Bacteria</taxon>
        <taxon>Pseudomonadati</taxon>
        <taxon>Spirochaetota</taxon>
        <taxon>Spirochaetia</taxon>
        <taxon>Leptospirales</taxon>
        <taxon>Leptospiraceae</taxon>
        <taxon>Leptospira</taxon>
    </lineage>
</organism>
<reference evidence="6" key="1">
    <citation type="journal article" date="2019" name="PLoS Negl. Trop. Dis.">
        <title>Revisiting the worldwide diversity of Leptospira species in the environment.</title>
        <authorList>
            <person name="Vincent A.T."/>
            <person name="Schiettekatte O."/>
            <person name="Bourhy P."/>
            <person name="Veyrier F.J."/>
            <person name="Picardeau M."/>
        </authorList>
    </citation>
    <scope>NUCLEOTIDE SEQUENCE [LARGE SCALE GENOMIC DNA]</scope>
    <source>
        <strain evidence="6">SSW15</strain>
    </source>
</reference>
<dbReference type="Pfam" id="PF16925">
    <property type="entry name" value="TetR_C_13"/>
    <property type="match status" value="1"/>
</dbReference>
<dbReference type="RefSeq" id="WP_135766673.1">
    <property type="nucleotide sequence ID" value="NZ_RQET01000002.1"/>
</dbReference>
<dbReference type="SUPFAM" id="SSF46689">
    <property type="entry name" value="Homeodomain-like"/>
    <property type="match status" value="1"/>
</dbReference>
<dbReference type="PROSITE" id="PS50977">
    <property type="entry name" value="HTH_TETR_2"/>
    <property type="match status" value="1"/>
</dbReference>
<dbReference type="Proteomes" id="UP000298458">
    <property type="component" value="Unassembled WGS sequence"/>
</dbReference>
<evidence type="ECO:0000256" key="2">
    <source>
        <dbReference type="ARBA" id="ARBA00023125"/>
    </source>
</evidence>
<dbReference type="Gene3D" id="1.10.10.60">
    <property type="entry name" value="Homeodomain-like"/>
    <property type="match status" value="1"/>
</dbReference>
<dbReference type="PANTHER" id="PTHR47506">
    <property type="entry name" value="TRANSCRIPTIONAL REGULATORY PROTEIN"/>
    <property type="match status" value="1"/>
</dbReference>
<evidence type="ECO:0000256" key="4">
    <source>
        <dbReference type="PROSITE-ProRule" id="PRU00335"/>
    </source>
</evidence>
<dbReference type="InterPro" id="IPR009057">
    <property type="entry name" value="Homeodomain-like_sf"/>
</dbReference>
<dbReference type="OrthoDB" id="326421at2"/>
<keyword evidence="3" id="KW-0804">Transcription</keyword>
<comment type="caution">
    <text evidence="6">The sequence shown here is derived from an EMBL/GenBank/DDBJ whole genome shotgun (WGS) entry which is preliminary data.</text>
</comment>
<evidence type="ECO:0000256" key="1">
    <source>
        <dbReference type="ARBA" id="ARBA00023015"/>
    </source>
</evidence>
<sequence>MEIADSRKKILAAAADYASLHGLNDLTIGKLAKSIGMSKAGLHGPFGSKEALQIETIRYAMGVFSEHVIQPARKKPSGTARARAFCESWIQYVDGKVFPGGCFFGRVSMEGDSLGETVNGEIRRLFNLFRRFMAAELSEERKGSKSSGAEFADQVIALVVSYNWATHSLKNKELALHVRKLIREKFATLK</sequence>
<dbReference type="GO" id="GO:0003677">
    <property type="term" value="F:DNA binding"/>
    <property type="evidence" value="ECO:0007669"/>
    <property type="project" value="UniProtKB-UniRule"/>
</dbReference>
<dbReference type="InterPro" id="IPR036271">
    <property type="entry name" value="Tet_transcr_reg_TetR-rel_C_sf"/>
</dbReference>
<dbReference type="InterPro" id="IPR011075">
    <property type="entry name" value="TetR_C"/>
</dbReference>
<feature type="DNA-binding region" description="H-T-H motif" evidence="4">
    <location>
        <begin position="27"/>
        <end position="46"/>
    </location>
</feature>
<dbReference type="EMBL" id="RQET01000002">
    <property type="protein sequence ID" value="TGK13163.1"/>
    <property type="molecule type" value="Genomic_DNA"/>
</dbReference>
<name>A0A4R9GJ77_9LEPT</name>
<dbReference type="Gene3D" id="1.10.357.10">
    <property type="entry name" value="Tetracycline Repressor, domain 2"/>
    <property type="match status" value="1"/>
</dbReference>
<feature type="domain" description="HTH tetR-type" evidence="5">
    <location>
        <begin position="4"/>
        <end position="64"/>
    </location>
</feature>
<evidence type="ECO:0000313" key="7">
    <source>
        <dbReference type="Proteomes" id="UP000298458"/>
    </source>
</evidence>
<dbReference type="Pfam" id="PF00440">
    <property type="entry name" value="TetR_N"/>
    <property type="match status" value="1"/>
</dbReference>
<dbReference type="SUPFAM" id="SSF48498">
    <property type="entry name" value="Tetracyclin repressor-like, C-terminal domain"/>
    <property type="match status" value="1"/>
</dbReference>
<evidence type="ECO:0000259" key="5">
    <source>
        <dbReference type="PROSITE" id="PS50977"/>
    </source>
</evidence>
<keyword evidence="1" id="KW-0805">Transcription regulation</keyword>
<proteinExistence type="predicted"/>
<accession>A0A4R9GJ77</accession>
<keyword evidence="2 4" id="KW-0238">DNA-binding</keyword>
<evidence type="ECO:0000256" key="3">
    <source>
        <dbReference type="ARBA" id="ARBA00023163"/>
    </source>
</evidence>
<evidence type="ECO:0000313" key="6">
    <source>
        <dbReference type="EMBL" id="TGK13163.1"/>
    </source>
</evidence>
<dbReference type="InterPro" id="IPR001647">
    <property type="entry name" value="HTH_TetR"/>
</dbReference>
<protein>
    <submittedName>
        <fullName evidence="6">TetR/AcrR family transcriptional regulator</fullName>
    </submittedName>
</protein>
<dbReference type="PANTHER" id="PTHR47506:SF6">
    <property type="entry name" value="HTH-TYPE TRANSCRIPTIONAL REPRESSOR NEMR"/>
    <property type="match status" value="1"/>
</dbReference>
<dbReference type="AlphaFoldDB" id="A0A4R9GJ77"/>
<gene>
    <name evidence="6" type="ORF">EHO60_02895</name>
</gene>